<gene>
    <name evidence="5" type="ORF">GCM10009431_00530</name>
</gene>
<feature type="domain" description="T9SS-like galactose binding" evidence="4">
    <location>
        <begin position="525"/>
        <end position="643"/>
    </location>
</feature>
<dbReference type="EMBL" id="BAAAGF010000001">
    <property type="protein sequence ID" value="GAA0735516.1"/>
    <property type="molecule type" value="Genomic_DNA"/>
</dbReference>
<comment type="caution">
    <text evidence="5">The sequence shown here is derived from an EMBL/GenBank/DDBJ whole genome shotgun (WGS) entry which is preliminary data.</text>
</comment>
<accession>A0ABN1JC28</accession>
<dbReference type="Pfam" id="PF18962">
    <property type="entry name" value="Por_Secre_tail"/>
    <property type="match status" value="1"/>
</dbReference>
<dbReference type="NCBIfam" id="TIGR04183">
    <property type="entry name" value="Por_Secre_tail"/>
    <property type="match status" value="1"/>
</dbReference>
<feature type="domain" description="T9SS-like galactose binding" evidence="4">
    <location>
        <begin position="405"/>
        <end position="506"/>
    </location>
</feature>
<proteinExistence type="predicted"/>
<feature type="domain" description="T9SS-like galactose binding" evidence="4">
    <location>
        <begin position="273"/>
        <end position="395"/>
    </location>
</feature>
<evidence type="ECO:0000259" key="3">
    <source>
        <dbReference type="Pfam" id="PF18962"/>
    </source>
</evidence>
<evidence type="ECO:0000259" key="4">
    <source>
        <dbReference type="Pfam" id="PF23759"/>
    </source>
</evidence>
<feature type="domain" description="T9SS-like galactose binding" evidence="4">
    <location>
        <begin position="147"/>
        <end position="255"/>
    </location>
</feature>
<name>A0ABN1JC28_9FLAO</name>
<sequence length="861" mass="97039">MKTRFTFLAFYVLFGIAVFAQPSNDACTSAQFITINTSFQNIDFDLTNATVNNESGCSGDSVDDYVDVWYQFIMPVTGKIYINGSVTKNRFNIYNGCNGTELHCFTSNKLIDDLIQGNSYILRVRRWLLHNDGNNQSFLIRAYETPANDTCNNSETIIVDNTVQSVDFNIGGAVINNEVGCNGDSPDDYTDVWFDFTMPVTGYFNIESNSSFNNFVLYDACAGNEIVCFNQSQTLTTLTQGQNYKLRIYRTEAATLSHLGLSFTVQAYEFSLNDNCLNAENINLTTNTQTINFSMLGATINNEIACNESSADNYADLWYSFTMPVDGSLEIMSASIVNKFSLYDACNGTLIYCSPLFYETSIPLYVDELEQGESYVLKIYREEDQVDNMSYNSFTVKATDPTILDCSSPEALTVTTTETTIDLDLDSAVYNHEIGCDDTDISDYTDFWYEFTMLEDSNLYINVTTHLNAAIYDTCNGNLLYCFSEDKLFDELTAGETYLLRVFRSLYTPTTFGEHFSFRTYDHIANDDCSNAEVLPTLTSDNTAIYFNLGGASVSTEETCIGDSDYILDAWWQVTMPVTGNLFIDTPGGNGIAIYDACNGNELFCNASEASPDSFKLIDNLIEGNTYLIRFFNTESTLFDSEFQTMNLRVYERAENDACANAETIPTITDTAQEISFYTLGSVINEEYGCGTFNLEDYVDVWFEFTMPNLPGNLTITSYVYNHYAVFDACNGNEIHCFQGSDQVEGLIPGETYILRAFQRQNEMFHPYAFFDIWVDNTLGIEDQSLENTINIYPNPVRDYINISIPDHQTITAIQCYDLMGKEIFNSTYKEQINVSHLKSGLYLLKIETLSGSFIKKIIIE</sequence>
<dbReference type="Proteomes" id="UP001500736">
    <property type="component" value="Unassembled WGS sequence"/>
</dbReference>
<evidence type="ECO:0008006" key="7">
    <source>
        <dbReference type="Google" id="ProtNLM"/>
    </source>
</evidence>
<organism evidence="5 6">
    <name type="scientific">Gaetbulibacter jejuensis</name>
    <dbReference type="NCBI Taxonomy" id="584607"/>
    <lineage>
        <taxon>Bacteria</taxon>
        <taxon>Pseudomonadati</taxon>
        <taxon>Bacteroidota</taxon>
        <taxon>Flavobacteriia</taxon>
        <taxon>Flavobacteriales</taxon>
        <taxon>Flavobacteriaceae</taxon>
        <taxon>Gaetbulibacter</taxon>
    </lineage>
</organism>
<evidence type="ECO:0000313" key="5">
    <source>
        <dbReference type="EMBL" id="GAA0735516.1"/>
    </source>
</evidence>
<keyword evidence="1 2" id="KW-0732">Signal</keyword>
<feature type="signal peptide" evidence="2">
    <location>
        <begin position="1"/>
        <end position="20"/>
    </location>
</feature>
<feature type="domain" description="Secretion system C-terminal sorting" evidence="3">
    <location>
        <begin position="792"/>
        <end position="860"/>
    </location>
</feature>
<dbReference type="Pfam" id="PF23759">
    <property type="entry name" value="GBD_T9SS_assoc"/>
    <property type="match status" value="6"/>
</dbReference>
<feature type="chain" id="PRO_5045232481" description="Secreted protein (Por secretion system target)" evidence="2">
    <location>
        <begin position="21"/>
        <end position="861"/>
    </location>
</feature>
<evidence type="ECO:0000313" key="6">
    <source>
        <dbReference type="Proteomes" id="UP001500736"/>
    </source>
</evidence>
<evidence type="ECO:0000256" key="1">
    <source>
        <dbReference type="ARBA" id="ARBA00022729"/>
    </source>
</evidence>
<dbReference type="InterPro" id="IPR056600">
    <property type="entry name" value="GBD_T9SS_assoc"/>
</dbReference>
<feature type="domain" description="T9SS-like galactose binding" evidence="4">
    <location>
        <begin position="23"/>
        <end position="139"/>
    </location>
</feature>
<keyword evidence="6" id="KW-1185">Reference proteome</keyword>
<dbReference type="RefSeq" id="WP_343795057.1">
    <property type="nucleotide sequence ID" value="NZ_BAAAGF010000001.1"/>
</dbReference>
<dbReference type="InterPro" id="IPR026444">
    <property type="entry name" value="Secre_tail"/>
</dbReference>
<reference evidence="5 6" key="1">
    <citation type="journal article" date="2019" name="Int. J. Syst. Evol. Microbiol.">
        <title>The Global Catalogue of Microorganisms (GCM) 10K type strain sequencing project: providing services to taxonomists for standard genome sequencing and annotation.</title>
        <authorList>
            <consortium name="The Broad Institute Genomics Platform"/>
            <consortium name="The Broad Institute Genome Sequencing Center for Infectious Disease"/>
            <person name="Wu L."/>
            <person name="Ma J."/>
        </authorList>
    </citation>
    <scope>NUCLEOTIDE SEQUENCE [LARGE SCALE GENOMIC DNA]</scope>
    <source>
        <strain evidence="5 6">JCM 15976</strain>
    </source>
</reference>
<feature type="domain" description="T9SS-like galactose binding" evidence="4">
    <location>
        <begin position="655"/>
        <end position="764"/>
    </location>
</feature>
<protein>
    <recommendedName>
        <fullName evidence="7">Secreted protein (Por secretion system target)</fullName>
    </recommendedName>
</protein>
<evidence type="ECO:0000256" key="2">
    <source>
        <dbReference type="SAM" id="SignalP"/>
    </source>
</evidence>